<protein>
    <recommendedName>
        <fullName evidence="1">DUF985 domain-containing protein</fullName>
    </recommendedName>
</protein>
<dbReference type="SUPFAM" id="SSF51182">
    <property type="entry name" value="RmlC-like cupins"/>
    <property type="match status" value="1"/>
</dbReference>
<dbReference type="InterPro" id="IPR011051">
    <property type="entry name" value="RmlC_Cupin_sf"/>
</dbReference>
<evidence type="ECO:0000259" key="1">
    <source>
        <dbReference type="Pfam" id="PF06172"/>
    </source>
</evidence>
<feature type="domain" description="DUF985" evidence="1">
    <location>
        <begin position="36"/>
        <end position="188"/>
    </location>
</feature>
<dbReference type="Proteomes" id="UP000005627">
    <property type="component" value="Chromosome 4"/>
</dbReference>
<dbReference type="HOGENOM" id="CLU_097615_0_0_1"/>
<dbReference type="InterPro" id="IPR014710">
    <property type="entry name" value="RmlC-like_jellyroll"/>
</dbReference>
<dbReference type="Pfam" id="PF06172">
    <property type="entry name" value="Cupin_5"/>
    <property type="match status" value="1"/>
</dbReference>
<dbReference type="FunCoup" id="G8ZSQ9">
    <property type="interactions" value="104"/>
</dbReference>
<gene>
    <name evidence="2" type="primary">TDEL0D00690</name>
    <name evidence="2" type="ORF">TDEL_0D00690</name>
</gene>
<sequence>MVESLESATIDGVVEAEISPCHFTLFPSSEPPTALQQIIDDWGLIEHQEGGYFKETDRSPFLMTVLDQHSAVGQGIEGSSGTVSRNYSTLIYYLLTSNRPIGKFHKNKNRITHILQRGKGQYVLIYPNGQVKSFKVGFDYQNGEISQWVVPGEVYKASFLIPNEEFSNGLLISEVVVPGFDFEDHSFMSGRDELVDLVGDEKAAKLEFLL</sequence>
<dbReference type="EMBL" id="HE616745">
    <property type="protein sequence ID" value="CCE91653.1"/>
    <property type="molecule type" value="Genomic_DNA"/>
</dbReference>
<dbReference type="KEGG" id="tdl:TDEL_0D00690"/>
<dbReference type="RefSeq" id="XP_003680864.1">
    <property type="nucleotide sequence ID" value="XM_003680816.1"/>
</dbReference>
<dbReference type="PANTHER" id="PTHR33387">
    <property type="entry name" value="RMLC-LIKE JELLY ROLL FOLD PROTEIN"/>
    <property type="match status" value="1"/>
</dbReference>
<evidence type="ECO:0000313" key="3">
    <source>
        <dbReference type="Proteomes" id="UP000005627"/>
    </source>
</evidence>
<dbReference type="Gene3D" id="2.60.120.10">
    <property type="entry name" value="Jelly Rolls"/>
    <property type="match status" value="1"/>
</dbReference>
<dbReference type="AlphaFoldDB" id="G8ZSQ9"/>
<accession>G8ZSQ9</accession>
<dbReference type="PANTHER" id="PTHR33387:SF3">
    <property type="entry name" value="DUF985 DOMAIN-CONTAINING PROTEIN"/>
    <property type="match status" value="1"/>
</dbReference>
<reference evidence="2 3" key="1">
    <citation type="journal article" date="2011" name="Proc. Natl. Acad. Sci. U.S.A.">
        <title>Evolutionary erosion of yeast sex chromosomes by mating-type switching accidents.</title>
        <authorList>
            <person name="Gordon J.L."/>
            <person name="Armisen D."/>
            <person name="Proux-Wera E."/>
            <person name="Oheigeartaigh S.S."/>
            <person name="Byrne K.P."/>
            <person name="Wolfe K.H."/>
        </authorList>
    </citation>
    <scope>NUCLEOTIDE SEQUENCE [LARGE SCALE GENOMIC DNA]</scope>
    <source>
        <strain evidence="3">ATCC 10662 / CBS 1146 / NBRC 0425 / NCYC 2629 / NRRL Y-866</strain>
    </source>
</reference>
<dbReference type="CDD" id="cd06121">
    <property type="entry name" value="cupin_YML079wp"/>
    <property type="match status" value="1"/>
</dbReference>
<dbReference type="eggNOG" id="ENOG502RCWJ">
    <property type="taxonomic scope" value="Eukaryota"/>
</dbReference>
<evidence type="ECO:0000313" key="2">
    <source>
        <dbReference type="EMBL" id="CCE91653.1"/>
    </source>
</evidence>
<dbReference type="GO" id="GO:0072527">
    <property type="term" value="P:pyrimidine-containing compound metabolic process"/>
    <property type="evidence" value="ECO:0007669"/>
    <property type="project" value="EnsemblFungi"/>
</dbReference>
<dbReference type="InterPro" id="IPR009327">
    <property type="entry name" value="Cupin_DUF985"/>
</dbReference>
<keyword evidence="3" id="KW-1185">Reference proteome</keyword>
<dbReference type="InterPro" id="IPR039935">
    <property type="entry name" value="YML079W-like"/>
</dbReference>
<name>G8ZSQ9_TORDE</name>
<dbReference type="InParanoid" id="G8ZSQ9"/>
<dbReference type="GeneID" id="11502088"/>
<organism evidence="2 3">
    <name type="scientific">Torulaspora delbrueckii</name>
    <name type="common">Yeast</name>
    <name type="synonym">Candida colliculosa</name>
    <dbReference type="NCBI Taxonomy" id="4950"/>
    <lineage>
        <taxon>Eukaryota</taxon>
        <taxon>Fungi</taxon>
        <taxon>Dikarya</taxon>
        <taxon>Ascomycota</taxon>
        <taxon>Saccharomycotina</taxon>
        <taxon>Saccharomycetes</taxon>
        <taxon>Saccharomycetales</taxon>
        <taxon>Saccharomycetaceae</taxon>
        <taxon>Torulaspora</taxon>
    </lineage>
</organism>
<dbReference type="OrthoDB" id="6614653at2759"/>
<proteinExistence type="predicted"/>